<gene>
    <name evidence="2" type="ORF">GU920_13250</name>
</gene>
<protein>
    <recommendedName>
        <fullName evidence="4">CsbD family protein</fullName>
    </recommendedName>
</protein>
<evidence type="ECO:0008006" key="4">
    <source>
        <dbReference type="Google" id="ProtNLM"/>
    </source>
</evidence>
<dbReference type="Proteomes" id="UP001517376">
    <property type="component" value="Unassembled WGS sequence"/>
</dbReference>
<sequence length="70" mass="8100">MDLNRLLQGVGGRLLRQFLGKAMKEGINRMGKTQGTPGRADPDARRRAQQTKDTQKRMSDLMKLGRRFWR</sequence>
<accession>A0ABW9Y8M2</accession>
<evidence type="ECO:0000313" key="3">
    <source>
        <dbReference type="Proteomes" id="UP001517376"/>
    </source>
</evidence>
<dbReference type="EMBL" id="JAAATW010000003">
    <property type="protein sequence ID" value="NBE08504.1"/>
    <property type="molecule type" value="Genomic_DNA"/>
</dbReference>
<proteinExistence type="predicted"/>
<evidence type="ECO:0000313" key="2">
    <source>
        <dbReference type="EMBL" id="NBE08504.1"/>
    </source>
</evidence>
<name>A0ABW9Y8M2_9RHOB</name>
<evidence type="ECO:0000256" key="1">
    <source>
        <dbReference type="SAM" id="MobiDB-lite"/>
    </source>
</evidence>
<comment type="caution">
    <text evidence="2">The sequence shown here is derived from an EMBL/GenBank/DDBJ whole genome shotgun (WGS) entry which is preliminary data.</text>
</comment>
<dbReference type="RefSeq" id="WP_161767570.1">
    <property type="nucleotide sequence ID" value="NZ_JAAATW010000003.1"/>
</dbReference>
<keyword evidence="3" id="KW-1185">Reference proteome</keyword>
<organism evidence="2 3">
    <name type="scientific">Paragemmobacter ruber</name>
    <dbReference type="NCBI Taxonomy" id="1985673"/>
    <lineage>
        <taxon>Bacteria</taxon>
        <taxon>Pseudomonadati</taxon>
        <taxon>Pseudomonadota</taxon>
        <taxon>Alphaproteobacteria</taxon>
        <taxon>Rhodobacterales</taxon>
        <taxon>Paracoccaceae</taxon>
        <taxon>Paragemmobacter</taxon>
    </lineage>
</organism>
<feature type="region of interest" description="Disordered" evidence="1">
    <location>
        <begin position="28"/>
        <end position="62"/>
    </location>
</feature>
<reference evidence="3" key="1">
    <citation type="submission" date="2020-01" db="EMBL/GenBank/DDBJ databases">
        <title>Sphingomonas sp. strain CSW-10.</title>
        <authorList>
            <person name="Chen W.-M."/>
        </authorList>
    </citation>
    <scope>NUCLEOTIDE SEQUENCE [LARGE SCALE GENOMIC DNA]</scope>
    <source>
        <strain evidence="3">CCP-1</strain>
    </source>
</reference>